<dbReference type="PANTHER" id="PTHR17901:SF14">
    <property type="entry name" value="MAGNESIUM-DEPENDENT PHOSPHATASE 1"/>
    <property type="match status" value="1"/>
</dbReference>
<dbReference type="EMBL" id="JAWWNJ010000089">
    <property type="protein sequence ID" value="KAK7000380.1"/>
    <property type="molecule type" value="Genomic_DNA"/>
</dbReference>
<dbReference type="Gene3D" id="3.40.50.1000">
    <property type="entry name" value="HAD superfamily/HAD-like"/>
    <property type="match status" value="1"/>
</dbReference>
<keyword evidence="2" id="KW-1185">Reference proteome</keyword>
<dbReference type="Proteomes" id="UP001362999">
    <property type="component" value="Unassembled WGS sequence"/>
</dbReference>
<comment type="caution">
    <text evidence="1">The sequence shown here is derived from an EMBL/GenBank/DDBJ whole genome shotgun (WGS) entry which is preliminary data.</text>
</comment>
<dbReference type="GO" id="GO:0003993">
    <property type="term" value="F:acid phosphatase activity"/>
    <property type="evidence" value="ECO:0007669"/>
    <property type="project" value="TreeGrafter"/>
</dbReference>
<evidence type="ECO:0000313" key="2">
    <source>
        <dbReference type="Proteomes" id="UP001362999"/>
    </source>
</evidence>
<accession>A0AAW0A3I0</accession>
<reference evidence="1 2" key="1">
    <citation type="journal article" date="2024" name="J Genomics">
        <title>Draft genome sequencing and assembly of Favolaschia claudopus CIRM-BRFM 2984 isolated from oak limbs.</title>
        <authorList>
            <person name="Navarro D."/>
            <person name="Drula E."/>
            <person name="Chaduli D."/>
            <person name="Cazenave R."/>
            <person name="Ahrendt S."/>
            <person name="Wang J."/>
            <person name="Lipzen A."/>
            <person name="Daum C."/>
            <person name="Barry K."/>
            <person name="Grigoriev I.V."/>
            <person name="Favel A."/>
            <person name="Rosso M.N."/>
            <person name="Martin F."/>
        </authorList>
    </citation>
    <scope>NUCLEOTIDE SEQUENCE [LARGE SCALE GENOMIC DNA]</scope>
    <source>
        <strain evidence="1 2">CIRM-BRFM 2984</strain>
    </source>
</reference>
<protein>
    <submittedName>
        <fullName evidence="1">Magnesium-dependent phosphatase-1</fullName>
    </submittedName>
</protein>
<gene>
    <name evidence="1" type="ORF">R3P38DRAFT_1846059</name>
</gene>
<proteinExistence type="predicted"/>
<dbReference type="AlphaFoldDB" id="A0AAW0A3I0"/>
<evidence type="ECO:0000313" key="1">
    <source>
        <dbReference type="EMBL" id="KAK7000380.1"/>
    </source>
</evidence>
<dbReference type="Pfam" id="PF12689">
    <property type="entry name" value="Acid_PPase"/>
    <property type="match status" value="1"/>
</dbReference>
<name>A0AAW0A3I0_9AGAR</name>
<dbReference type="InterPro" id="IPR023214">
    <property type="entry name" value="HAD_sf"/>
</dbReference>
<dbReference type="InterPro" id="IPR010036">
    <property type="entry name" value="MDP_1_eu_arc"/>
</dbReference>
<sequence length="191" mass="22281">MAPYWHRDHLYPSIVAFELDDTIWNGRLDEQHFGKGWTPIEECLEWADGIVRDKSNHRNVLSLRDELGDIISDLETHNVEIAIVSCNTNKALCDRALYLFEARHPASEEWTPIIYFVKYDEVYPASKVEHFKRIKNYSGFDFSDMILFDCDSSNNVVEKELGVTFKAVQSVGLTWDTYMEALNEWRRKLPG</sequence>
<organism evidence="1 2">
    <name type="scientific">Favolaschia claudopus</name>
    <dbReference type="NCBI Taxonomy" id="2862362"/>
    <lineage>
        <taxon>Eukaryota</taxon>
        <taxon>Fungi</taxon>
        <taxon>Dikarya</taxon>
        <taxon>Basidiomycota</taxon>
        <taxon>Agaricomycotina</taxon>
        <taxon>Agaricomycetes</taxon>
        <taxon>Agaricomycetidae</taxon>
        <taxon>Agaricales</taxon>
        <taxon>Marasmiineae</taxon>
        <taxon>Mycenaceae</taxon>
        <taxon>Favolaschia</taxon>
    </lineage>
</organism>
<dbReference type="PANTHER" id="PTHR17901">
    <property type="entry name" value="MAGNESIUM-DEPENDENT PHOSPHATASE 1 MDP1"/>
    <property type="match status" value="1"/>
</dbReference>
<dbReference type="SUPFAM" id="SSF56784">
    <property type="entry name" value="HAD-like"/>
    <property type="match status" value="1"/>
</dbReference>
<dbReference type="InterPro" id="IPR036412">
    <property type="entry name" value="HAD-like_sf"/>
</dbReference>